<reference evidence="4 5" key="1">
    <citation type="submission" date="2022-11" db="EMBL/GenBank/DDBJ databases">
        <title>The characterization of three novel Bacteroidetes species and genomic analysis of their roles in tidal elemental geochemical cycles.</title>
        <authorList>
            <person name="Ma K."/>
        </authorList>
    </citation>
    <scope>NUCLEOTIDE SEQUENCE [LARGE SCALE GENOMIC DNA]</scope>
    <source>
        <strain evidence="4 5">M17</strain>
    </source>
</reference>
<dbReference type="PANTHER" id="PTHR36306">
    <property type="entry name" value="ALPHA-AMYLASE-RELATED-RELATED"/>
    <property type="match status" value="1"/>
</dbReference>
<evidence type="ECO:0000313" key="5">
    <source>
        <dbReference type="Proteomes" id="UP001209885"/>
    </source>
</evidence>
<dbReference type="Proteomes" id="UP001209885">
    <property type="component" value="Unassembled WGS sequence"/>
</dbReference>
<dbReference type="CDD" id="cd10797">
    <property type="entry name" value="GH57N_APU_like_1"/>
    <property type="match status" value="1"/>
</dbReference>
<dbReference type="Gene3D" id="3.20.110.20">
    <property type="match status" value="1"/>
</dbReference>
<dbReference type="RefSeq" id="WP_266056465.1">
    <property type="nucleotide sequence ID" value="NZ_JAPFQN010000005.1"/>
</dbReference>
<dbReference type="InterPro" id="IPR004300">
    <property type="entry name" value="Glyco_hydro_57_N"/>
</dbReference>
<dbReference type="InterPro" id="IPR021923">
    <property type="entry name" value="DUF3536"/>
</dbReference>
<dbReference type="Pfam" id="PF12055">
    <property type="entry name" value="DUF3536"/>
    <property type="match status" value="1"/>
</dbReference>
<dbReference type="SUPFAM" id="SSF88713">
    <property type="entry name" value="Glycoside hydrolase/deacetylase"/>
    <property type="match status" value="1"/>
</dbReference>
<gene>
    <name evidence="4" type="ORF">OO013_08985</name>
</gene>
<accession>A0ABT3RQZ2</accession>
<dbReference type="InterPro" id="IPR011330">
    <property type="entry name" value="Glyco_hydro/deAcase_b/a-brl"/>
</dbReference>
<organism evidence="4 5">
    <name type="scientific">Mangrovivirga halotolerans</name>
    <dbReference type="NCBI Taxonomy" id="2993936"/>
    <lineage>
        <taxon>Bacteria</taxon>
        <taxon>Pseudomonadati</taxon>
        <taxon>Bacteroidota</taxon>
        <taxon>Cytophagia</taxon>
        <taxon>Cytophagales</taxon>
        <taxon>Mangrovivirgaceae</taxon>
        <taxon>Mangrovivirga</taxon>
    </lineage>
</organism>
<evidence type="ECO:0000313" key="4">
    <source>
        <dbReference type="EMBL" id="MCX2743997.1"/>
    </source>
</evidence>
<dbReference type="EMBL" id="JAPFQN010000005">
    <property type="protein sequence ID" value="MCX2743997.1"/>
    <property type="molecule type" value="Genomic_DNA"/>
</dbReference>
<proteinExistence type="inferred from homology"/>
<dbReference type="Pfam" id="PF03065">
    <property type="entry name" value="Glyco_hydro_57"/>
    <property type="match status" value="1"/>
</dbReference>
<keyword evidence="5" id="KW-1185">Reference proteome</keyword>
<feature type="domain" description="Glycoside hydrolase family 57 N-terminal" evidence="3">
    <location>
        <begin position="105"/>
        <end position="303"/>
    </location>
</feature>
<dbReference type="PANTHER" id="PTHR36306:SF3">
    <property type="entry name" value="GLYCOSIDE HYDROLASE FAMILY 57"/>
    <property type="match status" value="1"/>
</dbReference>
<keyword evidence="2" id="KW-0119">Carbohydrate metabolism</keyword>
<evidence type="ECO:0000256" key="2">
    <source>
        <dbReference type="ARBA" id="ARBA00023277"/>
    </source>
</evidence>
<comment type="similarity">
    <text evidence="1">Belongs to the glycosyl hydrolase 57 family.</text>
</comment>
<sequence>MKKYICIHGHFYQPPRENAWLEKIEVQESAFPFHDWNERINFECYAPNAQARVLDEEGKIINIVNNYSKISYNFGPTLLSWMEEHEPSTYKGILDADIESMTRFNGHGSAMAQVYNHIIMPLANTRDKETQIIWGIQDFEYRYKRKPEGMWLAETAVDLESLDLMAKHGIKYTLLAPRQAKRFRKEGETEWKDGINTRKSYYINLPSGRKMNLFFYDGDRSQEIAFKGLLSDGEKFAAHLTSSFDEGDKESQLVHVATDGESYGHHHSYGEMALAYCLRKIETTQDIELTNYGQYLDVNPPVHEVEIHEDSSWSCVHGVERWKSDCGCSTGGHPEWNQKWRSGLRDSLNWLRDELADAYESEMKKFETDPWTLRDKYIEVLLDRSKSSVDRFISKHVERIPIDQKEKTHLLRLLELQRQSLLMFTSCGWFFDELSGIETVQILQYADRAIQLAESEAKIKLEKEFAKRLGVAKSNIEAYGSGKDIYENHVRSGRLTLTNIGLHYAVNSLFADNPAMLSVLNYDCESEIYKRYEAGIQKLALGKTKVVSKVTQSEKVFWFVIVYLGQHQLFGSSSNKLDDESFDKVAKSIRNEFNKGNLSKTIDIIRANFKSRNFSFFDMFRDEQNKLLDTVLEESIGQAEASYRRIYERNYNLLNVMKNSGLHIPLALQRNIEGVVQSELKKIFLSYKLDMNKLESTVRDAIKWNVSVNNIILNPLVNNKLLSMLNEFIEKPEDESLIDDIRRSIVLMRSIGLESNFKKIQNLTFNLIRGYDPFMQDKIYLIEALAKELNLNPDGIREGVK</sequence>
<evidence type="ECO:0000259" key="3">
    <source>
        <dbReference type="Pfam" id="PF03065"/>
    </source>
</evidence>
<comment type="caution">
    <text evidence="4">The sequence shown here is derived from an EMBL/GenBank/DDBJ whole genome shotgun (WGS) entry which is preliminary data.</text>
</comment>
<evidence type="ECO:0000256" key="1">
    <source>
        <dbReference type="ARBA" id="ARBA00006821"/>
    </source>
</evidence>
<protein>
    <submittedName>
        <fullName evidence="4">DUF3536 domain-containing protein</fullName>
    </submittedName>
</protein>
<dbReference type="InterPro" id="IPR052046">
    <property type="entry name" value="GH57_Enzymes"/>
</dbReference>
<name>A0ABT3RQZ2_9BACT</name>